<organism evidence="2 3">
    <name type="scientific">Polypedilum vanderplanki</name>
    <name type="common">Sleeping chironomid midge</name>
    <dbReference type="NCBI Taxonomy" id="319348"/>
    <lineage>
        <taxon>Eukaryota</taxon>
        <taxon>Metazoa</taxon>
        <taxon>Ecdysozoa</taxon>
        <taxon>Arthropoda</taxon>
        <taxon>Hexapoda</taxon>
        <taxon>Insecta</taxon>
        <taxon>Pterygota</taxon>
        <taxon>Neoptera</taxon>
        <taxon>Endopterygota</taxon>
        <taxon>Diptera</taxon>
        <taxon>Nematocera</taxon>
        <taxon>Chironomoidea</taxon>
        <taxon>Chironomidae</taxon>
        <taxon>Chironominae</taxon>
        <taxon>Polypedilum</taxon>
        <taxon>Polypedilum</taxon>
    </lineage>
</organism>
<feature type="compositionally biased region" description="Basic and acidic residues" evidence="1">
    <location>
        <begin position="12"/>
        <end position="27"/>
    </location>
</feature>
<keyword evidence="3" id="KW-1185">Reference proteome</keyword>
<feature type="region of interest" description="Disordered" evidence="1">
    <location>
        <begin position="1"/>
        <end position="78"/>
    </location>
</feature>
<proteinExistence type="predicted"/>
<protein>
    <submittedName>
        <fullName evidence="2">Uncharacterized protein</fullName>
    </submittedName>
</protein>
<sequence length="202" mass="23199">MEEKKKIKKVKKSDEKGDAKDKQKPAEEGDQNSGNRSGTTESDKATGSTPSSVDTKDSKQQSADVTMKTIESEDRKDGRKLWLQSETYKTRPESYDTSLFKPVENDPNKKFVANNFRLNQMMEFEFVQYRVDIIPETDEKNIRRALIAKCRSHLKGYAFDGGSMIFVTRPLQSDPFEIAARLDNNPTEYKLIFRKTDLLINQ</sequence>
<dbReference type="Pfam" id="PF23278">
    <property type="entry name" value="Piwi_N"/>
    <property type="match status" value="1"/>
</dbReference>
<reference evidence="2" key="1">
    <citation type="submission" date="2021-03" db="EMBL/GenBank/DDBJ databases">
        <title>Chromosome level genome of the anhydrobiotic midge Polypedilum vanderplanki.</title>
        <authorList>
            <person name="Yoshida Y."/>
            <person name="Kikawada T."/>
            <person name="Gusev O."/>
        </authorList>
    </citation>
    <scope>NUCLEOTIDE SEQUENCE</scope>
    <source>
        <strain evidence="2">NIAS01</strain>
        <tissue evidence="2">Whole body or cell culture</tissue>
    </source>
</reference>
<gene>
    <name evidence="2" type="ORF">PVAND_012845</name>
</gene>
<dbReference type="Proteomes" id="UP001107558">
    <property type="component" value="Chromosome 1"/>
</dbReference>
<accession>A0A9J6CNU0</accession>
<evidence type="ECO:0000313" key="3">
    <source>
        <dbReference type="Proteomes" id="UP001107558"/>
    </source>
</evidence>
<feature type="compositionally biased region" description="Polar residues" evidence="1">
    <location>
        <begin position="31"/>
        <end position="53"/>
    </location>
</feature>
<feature type="compositionally biased region" description="Basic residues" evidence="1">
    <location>
        <begin position="1"/>
        <end position="11"/>
    </location>
</feature>
<evidence type="ECO:0000313" key="2">
    <source>
        <dbReference type="EMBL" id="KAG5683572.1"/>
    </source>
</evidence>
<dbReference type="EMBL" id="JADBJN010000001">
    <property type="protein sequence ID" value="KAG5683572.1"/>
    <property type="molecule type" value="Genomic_DNA"/>
</dbReference>
<evidence type="ECO:0000256" key="1">
    <source>
        <dbReference type="SAM" id="MobiDB-lite"/>
    </source>
</evidence>
<comment type="caution">
    <text evidence="2">The sequence shown here is derived from an EMBL/GenBank/DDBJ whole genome shotgun (WGS) entry which is preliminary data.</text>
</comment>
<name>A0A9J6CNU0_POLVA</name>
<dbReference type="AlphaFoldDB" id="A0A9J6CNU0"/>